<dbReference type="AlphaFoldDB" id="A0A6C7EDT4"/>
<dbReference type="InterPro" id="IPR013216">
    <property type="entry name" value="Methyltransf_11"/>
</dbReference>
<accession>A0A6C7EDT4</accession>
<organism evidence="2 3">
    <name type="scientific">Ilumatobacter coccineus (strain NBRC 103263 / KCTC 29153 / YM16-304)</name>
    <dbReference type="NCBI Taxonomy" id="1313172"/>
    <lineage>
        <taxon>Bacteria</taxon>
        <taxon>Bacillati</taxon>
        <taxon>Actinomycetota</taxon>
        <taxon>Acidimicrobiia</taxon>
        <taxon>Acidimicrobiales</taxon>
        <taxon>Ilumatobacteraceae</taxon>
        <taxon>Ilumatobacter</taxon>
    </lineage>
</organism>
<dbReference type="SUPFAM" id="SSF53335">
    <property type="entry name" value="S-adenosyl-L-methionine-dependent methyltransferases"/>
    <property type="match status" value="1"/>
</dbReference>
<feature type="domain" description="Methyltransferase type 11" evidence="1">
    <location>
        <begin position="48"/>
        <end position="141"/>
    </location>
</feature>
<dbReference type="PANTHER" id="PTHR43861">
    <property type="entry name" value="TRANS-ACONITATE 2-METHYLTRANSFERASE-RELATED"/>
    <property type="match status" value="1"/>
</dbReference>
<evidence type="ECO:0000259" key="1">
    <source>
        <dbReference type="Pfam" id="PF08241"/>
    </source>
</evidence>
<keyword evidence="2" id="KW-0808">Transferase</keyword>
<dbReference type="EC" id="2.1.1.-" evidence="2"/>
<dbReference type="Proteomes" id="UP000011863">
    <property type="component" value="Chromosome"/>
</dbReference>
<proteinExistence type="predicted"/>
<dbReference type="InterPro" id="IPR029063">
    <property type="entry name" value="SAM-dependent_MTases_sf"/>
</dbReference>
<keyword evidence="3" id="KW-1185">Reference proteome</keyword>
<dbReference type="GO" id="GO:0032259">
    <property type="term" value="P:methylation"/>
    <property type="evidence" value="ECO:0007669"/>
    <property type="project" value="UniProtKB-KW"/>
</dbReference>
<gene>
    <name evidence="2" type="ORF">YM304_29310</name>
</gene>
<sequence>MGAQNIYDDPEFLAGYVTLDRQVRGLDGAAEWPELRDMVGDVGGRRVVDLGCGFGWFSRWAAAQHAASVLGFDVSAKMLERAVADSPATVEYQRVDLDELELDVTSCDVVFSSLALHYVRDLGRLLGTIAGAVAPGGSLVFSVEHPIYSAPTTQQFDTSERGDRIWPLDNYLVEGERVTSWFVDGVVKQHRTVATYVNAVIDAGFSIDRLVEFGATAAEAAADPARVDDRHRPWFLLLRATRAGA</sequence>
<dbReference type="EMBL" id="AP012057">
    <property type="protein sequence ID" value="BAN03245.1"/>
    <property type="molecule type" value="Genomic_DNA"/>
</dbReference>
<protein>
    <submittedName>
        <fullName evidence="2">Putative methyltransferase</fullName>
        <ecNumber evidence="2">2.1.1.-</ecNumber>
    </submittedName>
</protein>
<name>A0A6C7EDT4_ILUCY</name>
<dbReference type="GO" id="GO:0008757">
    <property type="term" value="F:S-adenosylmethionine-dependent methyltransferase activity"/>
    <property type="evidence" value="ECO:0007669"/>
    <property type="project" value="InterPro"/>
</dbReference>
<dbReference type="CDD" id="cd02440">
    <property type="entry name" value="AdoMet_MTases"/>
    <property type="match status" value="1"/>
</dbReference>
<dbReference type="RefSeq" id="WP_015442492.1">
    <property type="nucleotide sequence ID" value="NC_020520.1"/>
</dbReference>
<dbReference type="KEGG" id="aym:YM304_29310"/>
<dbReference type="Gene3D" id="3.40.50.150">
    <property type="entry name" value="Vaccinia Virus protein VP39"/>
    <property type="match status" value="1"/>
</dbReference>
<dbReference type="Pfam" id="PF08241">
    <property type="entry name" value="Methyltransf_11"/>
    <property type="match status" value="1"/>
</dbReference>
<evidence type="ECO:0000313" key="2">
    <source>
        <dbReference type="EMBL" id="BAN03245.1"/>
    </source>
</evidence>
<dbReference type="PANTHER" id="PTHR43861:SF1">
    <property type="entry name" value="TRANS-ACONITATE 2-METHYLTRANSFERASE"/>
    <property type="match status" value="1"/>
</dbReference>
<dbReference type="OrthoDB" id="5566900at2"/>
<reference evidence="2 3" key="1">
    <citation type="journal article" date="2013" name="Int. J. Syst. Evol. Microbiol.">
        <title>Ilumatobacter nonamiense sp. nov. and Ilumatobacter coccineum sp. nov., isolated from seashore sand.</title>
        <authorList>
            <person name="Matsumoto A."/>
            <person name="Kasai H."/>
            <person name="Matsuo Y."/>
            <person name="Shizuri Y."/>
            <person name="Ichikawa N."/>
            <person name="Fujita N."/>
            <person name="Omura S."/>
            <person name="Takahashi Y."/>
        </authorList>
    </citation>
    <scope>NUCLEOTIDE SEQUENCE [LARGE SCALE GENOMIC DNA]</scope>
    <source>
        <strain evidence="3">NBRC 103263 / KCTC 29153 / YM16-304</strain>
    </source>
</reference>
<keyword evidence="2" id="KW-0489">Methyltransferase</keyword>
<evidence type="ECO:0000313" key="3">
    <source>
        <dbReference type="Proteomes" id="UP000011863"/>
    </source>
</evidence>